<feature type="transmembrane region" description="Helical" evidence="8">
    <location>
        <begin position="245"/>
        <end position="265"/>
    </location>
</feature>
<dbReference type="Gene3D" id="3.30.70.100">
    <property type="match status" value="1"/>
</dbReference>
<keyword evidence="6 8" id="KW-1133">Transmembrane helix</keyword>
<feature type="transmembrane region" description="Helical" evidence="8">
    <location>
        <begin position="315"/>
        <end position="334"/>
    </location>
</feature>
<dbReference type="InterPro" id="IPR017969">
    <property type="entry name" value="Heavy-metal-associated_CS"/>
</dbReference>
<reference evidence="10" key="1">
    <citation type="journal article" date="2020" name="mSystems">
        <title>Genome- and Community-Level Interaction Insights into Carbon Utilization and Element Cycling Functions of Hydrothermarchaeota in Hydrothermal Sediment.</title>
        <authorList>
            <person name="Zhou Z."/>
            <person name="Liu Y."/>
            <person name="Xu W."/>
            <person name="Pan J."/>
            <person name="Luo Z.H."/>
            <person name="Li M."/>
        </authorList>
    </citation>
    <scope>NUCLEOTIDE SEQUENCE [LARGE SCALE GENOMIC DNA]</scope>
    <source>
        <strain evidence="10">HyVt-237</strain>
    </source>
</reference>
<comment type="similarity">
    <text evidence="2">Belongs to the UPF0718 family.</text>
</comment>
<proteinExistence type="inferred from homology"/>
<feature type="transmembrane region" description="Helical" evidence="8">
    <location>
        <begin position="274"/>
        <end position="295"/>
    </location>
</feature>
<evidence type="ECO:0000256" key="8">
    <source>
        <dbReference type="SAM" id="Phobius"/>
    </source>
</evidence>
<name>A0A7C1BCD1_UNCW3</name>
<dbReference type="GO" id="GO:0046872">
    <property type="term" value="F:metal ion binding"/>
    <property type="evidence" value="ECO:0007669"/>
    <property type="project" value="UniProtKB-KW"/>
</dbReference>
<evidence type="ECO:0000256" key="3">
    <source>
        <dbReference type="ARBA" id="ARBA00022475"/>
    </source>
</evidence>
<evidence type="ECO:0000256" key="6">
    <source>
        <dbReference type="ARBA" id="ARBA00022989"/>
    </source>
</evidence>
<dbReference type="CDD" id="cd00371">
    <property type="entry name" value="HMA"/>
    <property type="match status" value="1"/>
</dbReference>
<evidence type="ECO:0000313" key="10">
    <source>
        <dbReference type="EMBL" id="HDM90610.1"/>
    </source>
</evidence>
<evidence type="ECO:0000256" key="7">
    <source>
        <dbReference type="ARBA" id="ARBA00023136"/>
    </source>
</evidence>
<keyword evidence="3" id="KW-1003">Cell membrane</keyword>
<keyword evidence="7 8" id="KW-0472">Membrane</keyword>
<dbReference type="InterPro" id="IPR052923">
    <property type="entry name" value="UPF0718"/>
</dbReference>
<gene>
    <name evidence="10" type="ORF">ENG67_05335</name>
</gene>
<keyword evidence="5" id="KW-0479">Metal-binding</keyword>
<dbReference type="InterPro" id="IPR036163">
    <property type="entry name" value="HMA_dom_sf"/>
</dbReference>
<dbReference type="PANTHER" id="PTHR34184:SF4">
    <property type="entry name" value="UPF0718 PROTEIN YCGR"/>
    <property type="match status" value="1"/>
</dbReference>
<feature type="transmembrane region" description="Helical" evidence="8">
    <location>
        <begin position="20"/>
        <end position="42"/>
    </location>
</feature>
<evidence type="ECO:0000256" key="5">
    <source>
        <dbReference type="ARBA" id="ARBA00022723"/>
    </source>
</evidence>
<dbReference type="InterPro" id="IPR005524">
    <property type="entry name" value="DUF318"/>
</dbReference>
<dbReference type="Pfam" id="PF00403">
    <property type="entry name" value="HMA"/>
    <property type="match status" value="1"/>
</dbReference>
<feature type="transmembrane region" description="Helical" evidence="8">
    <location>
        <begin position="62"/>
        <end position="81"/>
    </location>
</feature>
<dbReference type="InterPro" id="IPR006121">
    <property type="entry name" value="HMA_dom"/>
</dbReference>
<dbReference type="SUPFAM" id="SSF55008">
    <property type="entry name" value="HMA, heavy metal-associated domain"/>
    <property type="match status" value="1"/>
</dbReference>
<evidence type="ECO:0000256" key="4">
    <source>
        <dbReference type="ARBA" id="ARBA00022692"/>
    </source>
</evidence>
<evidence type="ECO:0000259" key="9">
    <source>
        <dbReference type="PROSITE" id="PS50846"/>
    </source>
</evidence>
<feature type="transmembrane region" description="Helical" evidence="8">
    <location>
        <begin position="182"/>
        <end position="203"/>
    </location>
</feature>
<accession>A0A7C1BCD1</accession>
<keyword evidence="4 8" id="KW-0812">Transmembrane</keyword>
<comment type="subcellular location">
    <subcellularLocation>
        <location evidence="1">Cell membrane</location>
        <topology evidence="1">Multi-pass membrane protein</topology>
    </subcellularLocation>
</comment>
<dbReference type="Proteomes" id="UP000885931">
    <property type="component" value="Unassembled WGS sequence"/>
</dbReference>
<feature type="domain" description="HMA" evidence="9">
    <location>
        <begin position="344"/>
        <end position="407"/>
    </location>
</feature>
<dbReference type="GO" id="GO:0005886">
    <property type="term" value="C:plasma membrane"/>
    <property type="evidence" value="ECO:0007669"/>
    <property type="project" value="UniProtKB-SubCell"/>
</dbReference>
<dbReference type="PROSITE" id="PS50846">
    <property type="entry name" value="HMA_2"/>
    <property type="match status" value="1"/>
</dbReference>
<evidence type="ECO:0000256" key="1">
    <source>
        <dbReference type="ARBA" id="ARBA00004651"/>
    </source>
</evidence>
<evidence type="ECO:0000256" key="2">
    <source>
        <dbReference type="ARBA" id="ARBA00006386"/>
    </source>
</evidence>
<protein>
    <recommendedName>
        <fullName evidence="9">HMA domain-containing protein</fullName>
    </recommendedName>
</protein>
<dbReference type="AlphaFoldDB" id="A0A7C1BCD1"/>
<feature type="transmembrane region" description="Helical" evidence="8">
    <location>
        <begin position="215"/>
        <end position="239"/>
    </location>
</feature>
<sequence length="412" mass="43537">MELNVLASFLTDFFRESLALFNSLAPYLLLGFLVAGILHVLLPGDTVVKHLGGKGMMPVIKAALFGVPLPLCSCGVIPVAASLRKEGASRASVLSFLVSTPTTGVDSILATYSLMGPLFAVFRPIAALLMGISLGGITLLTAGHEAEAPAPKRPNGQTSVARSIKEMAEYAFIELPGDIGKWVIVGVLAGGFLSAVIPQNLFARYLGNPLISFPLMIVVAVPLYVCATGSIPIAAALIAKGLNPGAALAFLIAGPATNTVTITVVGKMLGKKSLVTYLVSIILMALGAGLVFDLLYRFLGGDPSLITGAGRNLPLWLQISSSALLAIILFKALLKKPEREEVDMGFLVEVPDMSCQHCVMTIKKALSEVEGVREVRVDLDRKIVGIEGDVDEKKVKEAILSSGYTVKKIERK</sequence>
<dbReference type="PROSITE" id="PS01047">
    <property type="entry name" value="HMA_1"/>
    <property type="match status" value="1"/>
</dbReference>
<feature type="transmembrane region" description="Helical" evidence="8">
    <location>
        <begin position="121"/>
        <end position="142"/>
    </location>
</feature>
<dbReference type="PANTHER" id="PTHR34184">
    <property type="entry name" value="UPF0718 PROTEIN YCGR"/>
    <property type="match status" value="1"/>
</dbReference>
<dbReference type="Pfam" id="PF03773">
    <property type="entry name" value="ArsP_1"/>
    <property type="match status" value="1"/>
</dbReference>
<dbReference type="EMBL" id="DRBW01000199">
    <property type="protein sequence ID" value="HDM90610.1"/>
    <property type="molecule type" value="Genomic_DNA"/>
</dbReference>
<organism evidence="10">
    <name type="scientific">candidate division WOR-3 bacterium</name>
    <dbReference type="NCBI Taxonomy" id="2052148"/>
    <lineage>
        <taxon>Bacteria</taxon>
        <taxon>Bacteria division WOR-3</taxon>
    </lineage>
</organism>
<comment type="caution">
    <text evidence="10">The sequence shown here is derived from an EMBL/GenBank/DDBJ whole genome shotgun (WGS) entry which is preliminary data.</text>
</comment>